<dbReference type="Proteomes" id="UP000798662">
    <property type="component" value="Chromosome 2"/>
</dbReference>
<reference evidence="1" key="1">
    <citation type="submission" date="2019-11" db="EMBL/GenBank/DDBJ databases">
        <title>Nori genome reveals adaptations in red seaweeds to the harsh intertidal environment.</title>
        <authorList>
            <person name="Wang D."/>
            <person name="Mao Y."/>
        </authorList>
    </citation>
    <scope>NUCLEOTIDE SEQUENCE</scope>
    <source>
        <tissue evidence="1">Gametophyte</tissue>
    </source>
</reference>
<sequence>MPSAKKDAGGLGRKEGPKKAKAPVPTGRGSPPPLVPPDATKAMFKVGKYFLLETVGEGSFGKVKLGMHEDTGVRYAVKVMAKSRISTASLTMQVRREVAVMKALRHKNIVRLYEVLTSSKHIYLVMELVTGGELFDIISDRGRLSETVGRVYFQQLVCGIDYCWAGEDEDASVPTSSAVTTTSADATEEEEEDARRQRRKKVRAKKKRADAASGGAGVSSDLSADVQELVSSGGPDTLSPALSAASSAAGSDLPAASSAVAPPRASSVDASLIAAKAVLDRQQEDKKPKLAEMAGVARSTVSPHADEALSPAASITDIQSLRFFLPAEALHAVARNKNPMLSRLRGRTPGLPTVCATQGAPRFVLE</sequence>
<accession>A0ACC3C4W0</accession>
<keyword evidence="2" id="KW-1185">Reference proteome</keyword>
<dbReference type="EMBL" id="CM020619">
    <property type="protein sequence ID" value="KAK1865321.1"/>
    <property type="molecule type" value="Genomic_DNA"/>
</dbReference>
<name>A0ACC3C4W0_PYRYE</name>
<evidence type="ECO:0000313" key="1">
    <source>
        <dbReference type="EMBL" id="KAK1865321.1"/>
    </source>
</evidence>
<proteinExistence type="predicted"/>
<protein>
    <submittedName>
        <fullName evidence="1">Uncharacterized protein</fullName>
    </submittedName>
</protein>
<evidence type="ECO:0000313" key="2">
    <source>
        <dbReference type="Proteomes" id="UP000798662"/>
    </source>
</evidence>
<gene>
    <name evidence="1" type="ORF">I4F81_007854</name>
</gene>
<organism evidence="1 2">
    <name type="scientific">Pyropia yezoensis</name>
    <name type="common">Susabi-nori</name>
    <name type="synonym">Porphyra yezoensis</name>
    <dbReference type="NCBI Taxonomy" id="2788"/>
    <lineage>
        <taxon>Eukaryota</taxon>
        <taxon>Rhodophyta</taxon>
        <taxon>Bangiophyceae</taxon>
        <taxon>Bangiales</taxon>
        <taxon>Bangiaceae</taxon>
        <taxon>Pyropia</taxon>
    </lineage>
</organism>
<comment type="caution">
    <text evidence="1">The sequence shown here is derived from an EMBL/GenBank/DDBJ whole genome shotgun (WGS) entry which is preliminary data.</text>
</comment>